<organism evidence="11 12">
    <name type="scientific">Dermatophagoides farinae</name>
    <name type="common">American house dust mite</name>
    <dbReference type="NCBI Taxonomy" id="6954"/>
    <lineage>
        <taxon>Eukaryota</taxon>
        <taxon>Metazoa</taxon>
        <taxon>Ecdysozoa</taxon>
        <taxon>Arthropoda</taxon>
        <taxon>Chelicerata</taxon>
        <taxon>Arachnida</taxon>
        <taxon>Acari</taxon>
        <taxon>Acariformes</taxon>
        <taxon>Sarcoptiformes</taxon>
        <taxon>Astigmata</taxon>
        <taxon>Psoroptidia</taxon>
        <taxon>Analgoidea</taxon>
        <taxon>Pyroglyphidae</taxon>
        <taxon>Dermatophagoidinae</taxon>
        <taxon>Dermatophagoides</taxon>
    </lineage>
</organism>
<feature type="compositionally biased region" description="Polar residues" evidence="10">
    <location>
        <begin position="15"/>
        <end position="32"/>
    </location>
</feature>
<keyword evidence="3 9" id="KW-0808">Transferase</keyword>
<keyword evidence="7 9" id="KW-0472">Membrane</keyword>
<dbReference type="PANTHER" id="PTHR12137:SF54">
    <property type="entry name" value="CARBOHYDRATE SULFOTRANSFERASE"/>
    <property type="match status" value="1"/>
</dbReference>
<dbReference type="GO" id="GO:0016051">
    <property type="term" value="P:carbohydrate biosynthetic process"/>
    <property type="evidence" value="ECO:0007669"/>
    <property type="project" value="InterPro"/>
</dbReference>
<dbReference type="PANTHER" id="PTHR12137">
    <property type="entry name" value="CARBOHYDRATE SULFOTRANSFERASE"/>
    <property type="match status" value="1"/>
</dbReference>
<accession>A0A922I1W2</accession>
<dbReference type="InterPro" id="IPR018011">
    <property type="entry name" value="Carb_sulfotrans_8-10"/>
</dbReference>
<dbReference type="GO" id="GO:0008146">
    <property type="term" value="F:sulfotransferase activity"/>
    <property type="evidence" value="ECO:0007669"/>
    <property type="project" value="InterPro"/>
</dbReference>
<evidence type="ECO:0000256" key="4">
    <source>
        <dbReference type="ARBA" id="ARBA00022692"/>
    </source>
</evidence>
<evidence type="ECO:0000256" key="6">
    <source>
        <dbReference type="ARBA" id="ARBA00023034"/>
    </source>
</evidence>
<evidence type="ECO:0000256" key="1">
    <source>
        <dbReference type="ARBA" id="ARBA00004323"/>
    </source>
</evidence>
<dbReference type="EC" id="2.8.2.-" evidence="9"/>
<keyword evidence="4 9" id="KW-0812">Transmembrane</keyword>
<protein>
    <recommendedName>
        <fullName evidence="9">Carbohydrate sulfotransferase</fullName>
        <ecNumber evidence="9">2.8.2.-</ecNumber>
    </recommendedName>
</protein>
<evidence type="ECO:0000256" key="9">
    <source>
        <dbReference type="RuleBase" id="RU364020"/>
    </source>
</evidence>
<sequence length="476" mass="56024">MNSVNNRRQTDDSVELSTLNHGSNNHSAMISNGNNRSDFQIISSQLHPHHNYHDSQLPQVFIIQQQQQQQQHQQSEQRQQQNSSYDQRLKFGLNFRTIIILIVAIIIASIAIRSLYKSFRCDPNHYRYRYSGSNGHPVHSVFRIAENRRYVIEDGVPSSSSSSSPWWNIGSWCPPPNDRQELVANPFELAAVSLTLKNLTEKNIIKLLNSTSGSNDRDCQAQLGSSLERMQQVCKQYRLNNHLLSPWHSTTPESCKTTRLCPLMIDNSTKIMACFLPRVFEPEWFQKSFAYQYDHPQLMSMIQQAQLVNNTSYIRIMFVRHPFVRLVDAFKKRFELAEFLPDGRPLIINNETMHVWTFEEWCEELLLPIDPYQYDPLWAPIWTQCEPCYVRYDLVGHYETFYQDFQNARQLFTNHSDISDNKNVDIPIVNDRDCDKRSYQETQQYIRRLKPKTIMALYAKYYLDFELFGYTIDEIF</sequence>
<evidence type="ECO:0000313" key="12">
    <source>
        <dbReference type="Proteomes" id="UP000790347"/>
    </source>
</evidence>
<evidence type="ECO:0000256" key="5">
    <source>
        <dbReference type="ARBA" id="ARBA00022989"/>
    </source>
</evidence>
<dbReference type="AlphaFoldDB" id="A0A922I1W2"/>
<gene>
    <name evidence="11" type="ORF">DERF_004647</name>
</gene>
<dbReference type="GO" id="GO:0000139">
    <property type="term" value="C:Golgi membrane"/>
    <property type="evidence" value="ECO:0007669"/>
    <property type="project" value="UniProtKB-SubCell"/>
</dbReference>
<feature type="transmembrane region" description="Helical" evidence="9">
    <location>
        <begin position="93"/>
        <end position="116"/>
    </location>
</feature>
<evidence type="ECO:0000256" key="7">
    <source>
        <dbReference type="ARBA" id="ARBA00023136"/>
    </source>
</evidence>
<reference evidence="11" key="1">
    <citation type="submission" date="2013-05" db="EMBL/GenBank/DDBJ databases">
        <authorList>
            <person name="Yim A.K.Y."/>
            <person name="Chan T.F."/>
            <person name="Ji K.M."/>
            <person name="Liu X.Y."/>
            <person name="Zhou J.W."/>
            <person name="Li R.Q."/>
            <person name="Yang K.Y."/>
            <person name="Li J."/>
            <person name="Li M."/>
            <person name="Law P.T.W."/>
            <person name="Wu Y.L."/>
            <person name="Cai Z.L."/>
            <person name="Qin H."/>
            <person name="Bao Y."/>
            <person name="Leung R.K.K."/>
            <person name="Ng P.K.S."/>
            <person name="Zou J."/>
            <person name="Zhong X.J."/>
            <person name="Ran P.X."/>
            <person name="Zhong N.S."/>
            <person name="Liu Z.G."/>
            <person name="Tsui S.K.W."/>
        </authorList>
    </citation>
    <scope>NUCLEOTIDE SEQUENCE</scope>
    <source>
        <strain evidence="11">Derf</strain>
        <tissue evidence="11">Whole organism</tissue>
    </source>
</reference>
<keyword evidence="6 9" id="KW-0333">Golgi apparatus</keyword>
<evidence type="ECO:0000256" key="2">
    <source>
        <dbReference type="ARBA" id="ARBA00006339"/>
    </source>
</evidence>
<keyword evidence="9" id="KW-0735">Signal-anchor</keyword>
<comment type="subcellular location">
    <subcellularLocation>
        <location evidence="1 9">Golgi apparatus membrane</location>
        <topology evidence="1 9">Single-pass type II membrane protein</topology>
    </subcellularLocation>
</comment>
<dbReference type="Proteomes" id="UP000790347">
    <property type="component" value="Unassembled WGS sequence"/>
</dbReference>
<keyword evidence="8 9" id="KW-0325">Glycoprotein</keyword>
<evidence type="ECO:0000313" key="11">
    <source>
        <dbReference type="EMBL" id="KAH9520972.1"/>
    </source>
</evidence>
<feature type="region of interest" description="Disordered" evidence="10">
    <location>
        <begin position="1"/>
        <end position="32"/>
    </location>
</feature>
<name>A0A922I1W2_DERFA</name>
<dbReference type="Pfam" id="PF03567">
    <property type="entry name" value="Sulfotransfer_2"/>
    <property type="match status" value="1"/>
</dbReference>
<dbReference type="EMBL" id="ASGP02000002">
    <property type="protein sequence ID" value="KAH9520972.1"/>
    <property type="molecule type" value="Genomic_DNA"/>
</dbReference>
<keyword evidence="12" id="KW-1185">Reference proteome</keyword>
<keyword evidence="9" id="KW-0119">Carbohydrate metabolism</keyword>
<evidence type="ECO:0000256" key="8">
    <source>
        <dbReference type="ARBA" id="ARBA00023180"/>
    </source>
</evidence>
<comment type="similarity">
    <text evidence="2 9">Belongs to the sulfotransferase 2 family.</text>
</comment>
<reference evidence="11" key="2">
    <citation type="journal article" date="2022" name="Res Sq">
        <title>Comparative Genomics Reveals Insights into the Divergent Evolution of Astigmatic Mites and Household Pest Adaptations.</title>
        <authorList>
            <person name="Xiong Q."/>
            <person name="Wan A.T.-Y."/>
            <person name="Liu X.-Y."/>
            <person name="Fung C.S.-H."/>
            <person name="Xiao X."/>
            <person name="Malainual N."/>
            <person name="Hou J."/>
            <person name="Wang L."/>
            <person name="Wang M."/>
            <person name="Yang K."/>
            <person name="Cui Y."/>
            <person name="Leung E."/>
            <person name="Nong W."/>
            <person name="Shin S.-K."/>
            <person name="Au S."/>
            <person name="Jeong K.Y."/>
            <person name="Chew F.T."/>
            <person name="Hui J."/>
            <person name="Leung T.F."/>
            <person name="Tungtrongchitr A."/>
            <person name="Zhong N."/>
            <person name="Liu Z."/>
            <person name="Tsui S."/>
        </authorList>
    </citation>
    <scope>NUCLEOTIDE SEQUENCE</scope>
    <source>
        <strain evidence="11">Derf</strain>
        <tissue evidence="11">Whole organism</tissue>
    </source>
</reference>
<keyword evidence="5 9" id="KW-1133">Transmembrane helix</keyword>
<evidence type="ECO:0000256" key="10">
    <source>
        <dbReference type="SAM" id="MobiDB-lite"/>
    </source>
</evidence>
<dbReference type="InterPro" id="IPR005331">
    <property type="entry name" value="Sulfotransferase"/>
</dbReference>
<proteinExistence type="inferred from homology"/>
<evidence type="ECO:0000256" key="3">
    <source>
        <dbReference type="ARBA" id="ARBA00022679"/>
    </source>
</evidence>
<comment type="caution">
    <text evidence="11">The sequence shown here is derived from an EMBL/GenBank/DDBJ whole genome shotgun (WGS) entry which is preliminary data.</text>
</comment>